<feature type="domain" description="Alcohol dehydrogenase iron-type/glycerol dehydrogenase GldA" evidence="3">
    <location>
        <begin position="13"/>
        <end position="177"/>
    </location>
</feature>
<dbReference type="GO" id="GO:0004022">
    <property type="term" value="F:alcohol dehydrogenase (NAD+) activity"/>
    <property type="evidence" value="ECO:0007669"/>
    <property type="project" value="TreeGrafter"/>
</dbReference>
<evidence type="ECO:0000256" key="1">
    <source>
        <dbReference type="ARBA" id="ARBA00007358"/>
    </source>
</evidence>
<dbReference type="GO" id="GO:0046872">
    <property type="term" value="F:metal ion binding"/>
    <property type="evidence" value="ECO:0007669"/>
    <property type="project" value="InterPro"/>
</dbReference>
<gene>
    <name evidence="5" type="ORF">ENU31_01095</name>
</gene>
<evidence type="ECO:0000313" key="5">
    <source>
        <dbReference type="EMBL" id="HGM06994.1"/>
    </source>
</evidence>
<keyword evidence="2" id="KW-0560">Oxidoreductase</keyword>
<dbReference type="InterPro" id="IPR001670">
    <property type="entry name" value="ADH_Fe/GldA"/>
</dbReference>
<comment type="similarity">
    <text evidence="1">Belongs to the iron-containing alcohol dehydrogenase family.</text>
</comment>
<comment type="caution">
    <text evidence="5">The sequence shown here is derived from an EMBL/GenBank/DDBJ whole genome shotgun (WGS) entry which is preliminary data.</text>
</comment>
<proteinExistence type="inferred from homology"/>
<dbReference type="InterPro" id="IPR056798">
    <property type="entry name" value="ADH_Fe_C"/>
</dbReference>
<organism evidence="5">
    <name type="scientific">Ignisphaera aggregans</name>
    <dbReference type="NCBI Taxonomy" id="334771"/>
    <lineage>
        <taxon>Archaea</taxon>
        <taxon>Thermoproteota</taxon>
        <taxon>Thermoprotei</taxon>
        <taxon>Desulfurococcales</taxon>
        <taxon>Desulfurococcaceae</taxon>
        <taxon>Ignisphaera</taxon>
    </lineage>
</organism>
<dbReference type="SUPFAM" id="SSF56796">
    <property type="entry name" value="Dehydroquinate synthase-like"/>
    <property type="match status" value="1"/>
</dbReference>
<protein>
    <submittedName>
        <fullName evidence="5">Iron-containing alcohol dehydrogenase</fullName>
    </submittedName>
</protein>
<accession>A0A7C4H897</accession>
<dbReference type="Gene3D" id="3.40.50.1970">
    <property type="match status" value="1"/>
</dbReference>
<evidence type="ECO:0000259" key="4">
    <source>
        <dbReference type="Pfam" id="PF25137"/>
    </source>
</evidence>
<reference evidence="5" key="1">
    <citation type="journal article" date="2020" name="mSystems">
        <title>Genome- and Community-Level Interaction Insights into Carbon Utilization and Element Cycling Functions of Hydrothermarchaeota in Hydrothermal Sediment.</title>
        <authorList>
            <person name="Zhou Z."/>
            <person name="Liu Y."/>
            <person name="Xu W."/>
            <person name="Pan J."/>
            <person name="Luo Z.H."/>
            <person name="Li M."/>
        </authorList>
    </citation>
    <scope>NUCLEOTIDE SEQUENCE [LARGE SCALE GENOMIC DNA]</scope>
    <source>
        <strain evidence="5">SpSt-658</strain>
    </source>
</reference>
<dbReference type="Pfam" id="PF00465">
    <property type="entry name" value="Fe-ADH"/>
    <property type="match status" value="1"/>
</dbReference>
<dbReference type="EMBL" id="DTCA01000041">
    <property type="protein sequence ID" value="HGM06994.1"/>
    <property type="molecule type" value="Genomic_DNA"/>
</dbReference>
<evidence type="ECO:0000259" key="3">
    <source>
        <dbReference type="Pfam" id="PF00465"/>
    </source>
</evidence>
<dbReference type="Gene3D" id="1.20.1090.10">
    <property type="entry name" value="Dehydroquinate synthase-like - alpha domain"/>
    <property type="match status" value="1"/>
</dbReference>
<name>A0A7C4H897_9CREN</name>
<dbReference type="FunFam" id="3.40.50.1970:FF:000003">
    <property type="entry name" value="Alcohol dehydrogenase, iron-containing"/>
    <property type="match status" value="1"/>
</dbReference>
<evidence type="ECO:0000256" key="2">
    <source>
        <dbReference type="ARBA" id="ARBA00023002"/>
    </source>
</evidence>
<dbReference type="InterPro" id="IPR039697">
    <property type="entry name" value="Alcohol_dehydrogenase_Fe"/>
</dbReference>
<dbReference type="Pfam" id="PF25137">
    <property type="entry name" value="ADH_Fe_C"/>
    <property type="match status" value="1"/>
</dbReference>
<dbReference type="AlphaFoldDB" id="A0A7C4H897"/>
<dbReference type="PANTHER" id="PTHR11496">
    <property type="entry name" value="ALCOHOL DEHYDROGENASE"/>
    <property type="match status" value="1"/>
</dbReference>
<feature type="domain" description="Fe-containing alcohol dehydrogenase-like C-terminal" evidence="4">
    <location>
        <begin position="188"/>
        <end position="383"/>
    </location>
</feature>
<sequence>MELKNFRLRYAETTLYFGLDAVQNIKEHLSKFERVVIVSGKASAKLSGALNDTEKILRDLGIRYIVYDNVSPNPWASQAEDLAKTIWFEGAEAVIAIGGGSPIDTAKIGLTIAINGGKVKDYIDGVKKARKSLPLIAINTTHGTGTEVDRYAVITLDDVKEKHGLSIKYPDVSIDDPKYTLTLDRRQTLYTSLDAFYHVYESATSLASNIFIEMLSEEATKIISEVLPQLVNDLKNIELRYKMMYAAMIAGIAIDMGSTHIILGIEHALSGLEPKLAHACGLALLGPRAVYYTHRVRPEQSAKLLRHINPSIKPSPEYAEEASRTVFRFQEEVGFNERLGDYGFTEKELKTIAKLALTRLSYMFGNTPFVVTEDIVMDIVRSAL</sequence>
<dbReference type="PANTHER" id="PTHR11496:SF102">
    <property type="entry name" value="ALCOHOL DEHYDROGENASE 4"/>
    <property type="match status" value="1"/>
</dbReference>